<keyword evidence="1" id="KW-0456">Lyase</keyword>
<dbReference type="Proteomes" id="UP000608345">
    <property type="component" value="Unassembled WGS sequence"/>
</dbReference>
<reference evidence="3" key="2">
    <citation type="submission" date="2020-09" db="EMBL/GenBank/DDBJ databases">
        <authorList>
            <person name="Sun Q."/>
            <person name="Kim S."/>
        </authorList>
    </citation>
    <scope>NUCLEOTIDE SEQUENCE</scope>
    <source>
        <strain evidence="3">KCTC 23732</strain>
    </source>
</reference>
<protein>
    <submittedName>
        <fullName evidence="3">2-keto-4-pentenoate hydratase</fullName>
    </submittedName>
</protein>
<dbReference type="InterPro" id="IPR050772">
    <property type="entry name" value="Hydratase-Decarb/MhpD_sf"/>
</dbReference>
<comment type="caution">
    <text evidence="3">The sequence shown here is derived from an EMBL/GenBank/DDBJ whole genome shotgun (WGS) entry which is preliminary data.</text>
</comment>
<gene>
    <name evidence="3" type="primary">mhpD</name>
    <name evidence="3" type="ORF">GCM10011450_17540</name>
</gene>
<dbReference type="GO" id="GO:0005737">
    <property type="term" value="C:cytoplasm"/>
    <property type="evidence" value="ECO:0007669"/>
    <property type="project" value="TreeGrafter"/>
</dbReference>
<dbReference type="NCBIfam" id="NF008461">
    <property type="entry name" value="PRK11342.1"/>
    <property type="match status" value="1"/>
</dbReference>
<dbReference type="GO" id="GO:0008684">
    <property type="term" value="F:2-oxopent-4-enoate hydratase activity"/>
    <property type="evidence" value="ECO:0007669"/>
    <property type="project" value="TreeGrafter"/>
</dbReference>
<organism evidence="3 4">
    <name type="scientific">Advenella faeciporci</name>
    <dbReference type="NCBI Taxonomy" id="797535"/>
    <lineage>
        <taxon>Bacteria</taxon>
        <taxon>Pseudomonadati</taxon>
        <taxon>Pseudomonadota</taxon>
        <taxon>Betaproteobacteria</taxon>
        <taxon>Burkholderiales</taxon>
        <taxon>Alcaligenaceae</taxon>
    </lineage>
</organism>
<evidence type="ECO:0000256" key="1">
    <source>
        <dbReference type="ARBA" id="ARBA00023239"/>
    </source>
</evidence>
<proteinExistence type="predicted"/>
<dbReference type="PANTHER" id="PTHR30143:SF0">
    <property type="entry name" value="2-KETO-4-PENTENOATE HYDRATASE"/>
    <property type="match status" value="1"/>
</dbReference>
<evidence type="ECO:0000259" key="2">
    <source>
        <dbReference type="Pfam" id="PF01557"/>
    </source>
</evidence>
<dbReference type="Pfam" id="PF01557">
    <property type="entry name" value="FAA_hydrolase"/>
    <property type="match status" value="1"/>
</dbReference>
<sequence length="263" mass="27665">MTDLKVLKNIADCLLNAEKTGVAVSPVRDLLTPGNEDDAYEIQKINVAAGRAQGRRVVGRKIGLTSLAVQRQLGVSQPDFGTLFADMVFGSNEPIAYERTMQPKVEAEIALVLKHDLTAADATLIDVMGAIDYALPAIEVVGSRIKNWDISYVDTVADNASSGLVVIGAVPVSLTGLDLGAVKMEMFRDGTSVSAGQGSDCLGHPLNAAVWLARKLVSLGEPLRAGDLILTGALGPMVAVEPGQRYEARISGVGTVCACFSDK</sequence>
<dbReference type="InterPro" id="IPR036663">
    <property type="entry name" value="Fumarylacetoacetase_C_sf"/>
</dbReference>
<reference evidence="3" key="1">
    <citation type="journal article" date="2014" name="Int. J. Syst. Evol. Microbiol.">
        <title>Complete genome sequence of Corynebacterium casei LMG S-19264T (=DSM 44701T), isolated from a smear-ripened cheese.</title>
        <authorList>
            <consortium name="US DOE Joint Genome Institute (JGI-PGF)"/>
            <person name="Walter F."/>
            <person name="Albersmeier A."/>
            <person name="Kalinowski J."/>
            <person name="Ruckert C."/>
        </authorList>
    </citation>
    <scope>NUCLEOTIDE SEQUENCE</scope>
    <source>
        <strain evidence="3">KCTC 23732</strain>
    </source>
</reference>
<name>A0A918JLB2_9BURK</name>
<dbReference type="EMBL" id="BMYS01000011">
    <property type="protein sequence ID" value="GGW88068.1"/>
    <property type="molecule type" value="Genomic_DNA"/>
</dbReference>
<feature type="domain" description="Fumarylacetoacetase-like C-terminal" evidence="2">
    <location>
        <begin position="77"/>
        <end position="259"/>
    </location>
</feature>
<dbReference type="RefSeq" id="WP_189385115.1">
    <property type="nucleotide sequence ID" value="NZ_BAABFY010000006.1"/>
</dbReference>
<dbReference type="AlphaFoldDB" id="A0A918JLB2"/>
<evidence type="ECO:0000313" key="3">
    <source>
        <dbReference type="EMBL" id="GGW88068.1"/>
    </source>
</evidence>
<dbReference type="SUPFAM" id="SSF56529">
    <property type="entry name" value="FAH"/>
    <property type="match status" value="1"/>
</dbReference>
<keyword evidence="4" id="KW-1185">Reference proteome</keyword>
<accession>A0A918JLB2</accession>
<dbReference type="Gene3D" id="3.90.850.10">
    <property type="entry name" value="Fumarylacetoacetase-like, C-terminal domain"/>
    <property type="match status" value="1"/>
</dbReference>
<dbReference type="InterPro" id="IPR011234">
    <property type="entry name" value="Fumarylacetoacetase-like_C"/>
</dbReference>
<evidence type="ECO:0000313" key="4">
    <source>
        <dbReference type="Proteomes" id="UP000608345"/>
    </source>
</evidence>
<dbReference type="PANTHER" id="PTHR30143">
    <property type="entry name" value="ACID HYDRATASE"/>
    <property type="match status" value="1"/>
</dbReference>